<reference evidence="1 2" key="1">
    <citation type="journal article" date="2021" name="J. Hered.">
        <title>A chromosome-level genome assembly of the parasitoid wasp, Cotesia glomerata (Hymenoptera: Braconidae).</title>
        <authorList>
            <person name="Pinto B.J."/>
            <person name="Weis J.J."/>
            <person name="Gamble T."/>
            <person name="Ode P.J."/>
            <person name="Paul R."/>
            <person name="Zaspel J.M."/>
        </authorList>
    </citation>
    <scope>NUCLEOTIDE SEQUENCE [LARGE SCALE GENOMIC DNA]</scope>
    <source>
        <strain evidence="1">CgM1</strain>
    </source>
</reference>
<organism evidence="1 2">
    <name type="scientific">Cotesia glomerata</name>
    <name type="common">Lepidopteran parasitic wasp</name>
    <name type="synonym">Apanteles glomeratus</name>
    <dbReference type="NCBI Taxonomy" id="32391"/>
    <lineage>
        <taxon>Eukaryota</taxon>
        <taxon>Metazoa</taxon>
        <taxon>Ecdysozoa</taxon>
        <taxon>Arthropoda</taxon>
        <taxon>Hexapoda</taxon>
        <taxon>Insecta</taxon>
        <taxon>Pterygota</taxon>
        <taxon>Neoptera</taxon>
        <taxon>Endopterygota</taxon>
        <taxon>Hymenoptera</taxon>
        <taxon>Apocrita</taxon>
        <taxon>Ichneumonoidea</taxon>
        <taxon>Braconidae</taxon>
        <taxon>Microgastrinae</taxon>
        <taxon>Cotesia</taxon>
    </lineage>
</organism>
<dbReference type="AlphaFoldDB" id="A0AAV7J9P2"/>
<evidence type="ECO:0000313" key="2">
    <source>
        <dbReference type="Proteomes" id="UP000826195"/>
    </source>
</evidence>
<proteinExistence type="predicted"/>
<dbReference type="Proteomes" id="UP000826195">
    <property type="component" value="Unassembled WGS sequence"/>
</dbReference>
<name>A0AAV7J9P2_COTGL</name>
<comment type="caution">
    <text evidence="1">The sequence shown here is derived from an EMBL/GenBank/DDBJ whole genome shotgun (WGS) entry which is preliminary data.</text>
</comment>
<keyword evidence="2" id="KW-1185">Reference proteome</keyword>
<evidence type="ECO:0000313" key="1">
    <source>
        <dbReference type="EMBL" id="KAH0568763.1"/>
    </source>
</evidence>
<dbReference type="EMBL" id="JAHXZJ010000001">
    <property type="protein sequence ID" value="KAH0568763.1"/>
    <property type="molecule type" value="Genomic_DNA"/>
</dbReference>
<accession>A0AAV7J9P2</accession>
<gene>
    <name evidence="1" type="ORF">KQX54_021454</name>
</gene>
<protein>
    <submittedName>
        <fullName evidence="1">Uncharacterized protein</fullName>
    </submittedName>
</protein>
<sequence length="86" mass="9757">MLINVLGHVRLTKRAQNADHCAQVLRNKWQGTLSGSTYAQDSSCQENEEFYPCGTCDSRCFLEINCLRTMCTETITKDHVDVNPDM</sequence>
<dbReference type="SUPFAM" id="SSF103575">
    <property type="entry name" value="Plexin repeat"/>
    <property type="match status" value="1"/>
</dbReference>